<evidence type="ECO:0000256" key="3">
    <source>
        <dbReference type="ARBA" id="ARBA00022553"/>
    </source>
</evidence>
<dbReference type="Gene3D" id="3.30.559.30">
    <property type="entry name" value="Nonribosomal peptide synthetase, condensation domain"/>
    <property type="match status" value="3"/>
</dbReference>
<dbReference type="Pfam" id="PF00668">
    <property type="entry name" value="Condensation"/>
    <property type="match status" value="2"/>
</dbReference>
<dbReference type="STRING" id="457427.SSOG_08494"/>
<feature type="region of interest" description="Disordered" evidence="4">
    <location>
        <begin position="386"/>
        <end position="406"/>
    </location>
</feature>
<dbReference type="GO" id="GO:0031177">
    <property type="term" value="F:phosphopantetheine binding"/>
    <property type="evidence" value="ECO:0007669"/>
    <property type="project" value="InterPro"/>
</dbReference>
<evidence type="ECO:0000313" key="7">
    <source>
        <dbReference type="Proteomes" id="UP000003963"/>
    </source>
</evidence>
<dbReference type="Proteomes" id="UP000003963">
    <property type="component" value="Unassembled WGS sequence"/>
</dbReference>
<dbReference type="Pfam" id="PF00550">
    <property type="entry name" value="PP-binding"/>
    <property type="match status" value="2"/>
</dbReference>
<feature type="compositionally biased region" description="Acidic residues" evidence="4">
    <location>
        <begin position="853"/>
        <end position="863"/>
    </location>
</feature>
<name>D9W7K0_9ACTN</name>
<organism evidence="6 7">
    <name type="scientific">Streptomyces himastatinicus ATCC 53653</name>
    <dbReference type="NCBI Taxonomy" id="457427"/>
    <lineage>
        <taxon>Bacteria</taxon>
        <taxon>Bacillati</taxon>
        <taxon>Actinomycetota</taxon>
        <taxon>Actinomycetes</taxon>
        <taxon>Kitasatosporales</taxon>
        <taxon>Streptomycetaceae</taxon>
        <taxon>Streptomyces</taxon>
        <taxon>Streptomyces violaceusniger group</taxon>
    </lineage>
</organism>
<dbReference type="InterPro" id="IPR029058">
    <property type="entry name" value="AB_hydrolase_fold"/>
</dbReference>
<dbReference type="InterPro" id="IPR010071">
    <property type="entry name" value="AA_adenyl_dom"/>
</dbReference>
<dbReference type="CDD" id="cd19531">
    <property type="entry name" value="LCL_NRPS-like"/>
    <property type="match status" value="1"/>
</dbReference>
<feature type="compositionally biased region" description="Basic residues" evidence="4">
    <location>
        <begin position="1854"/>
        <end position="1871"/>
    </location>
</feature>
<dbReference type="InterPro" id="IPR042099">
    <property type="entry name" value="ANL_N_sf"/>
</dbReference>
<proteinExistence type="predicted"/>
<feature type="compositionally biased region" description="Pro residues" evidence="4">
    <location>
        <begin position="1809"/>
        <end position="1818"/>
    </location>
</feature>
<feature type="compositionally biased region" description="Basic and acidic residues" evidence="4">
    <location>
        <begin position="395"/>
        <end position="406"/>
    </location>
</feature>
<dbReference type="GO" id="GO:0005829">
    <property type="term" value="C:cytosol"/>
    <property type="evidence" value="ECO:0007669"/>
    <property type="project" value="TreeGrafter"/>
</dbReference>
<dbReference type="SUPFAM" id="SSF56801">
    <property type="entry name" value="Acetyl-CoA synthetase-like"/>
    <property type="match status" value="1"/>
</dbReference>
<dbReference type="NCBIfam" id="TIGR01733">
    <property type="entry name" value="AA-adenyl-dom"/>
    <property type="match status" value="1"/>
</dbReference>
<accession>D9W7K0</accession>
<dbReference type="InterPro" id="IPR020806">
    <property type="entry name" value="PKS_PP-bd"/>
</dbReference>
<gene>
    <name evidence="6" type="ORF">SSOG_08494</name>
</gene>
<feature type="domain" description="Carrier" evidence="5">
    <location>
        <begin position="1347"/>
        <end position="1422"/>
    </location>
</feature>
<dbReference type="Pfam" id="PF00501">
    <property type="entry name" value="AMP-binding"/>
    <property type="match status" value="1"/>
</dbReference>
<dbReference type="InterPro" id="IPR009081">
    <property type="entry name" value="PP-bd_ACP"/>
</dbReference>
<evidence type="ECO:0000256" key="1">
    <source>
        <dbReference type="ARBA" id="ARBA00001957"/>
    </source>
</evidence>
<dbReference type="CDD" id="cd05930">
    <property type="entry name" value="A_NRPS"/>
    <property type="match status" value="1"/>
</dbReference>
<dbReference type="Gene3D" id="3.40.50.12780">
    <property type="entry name" value="N-terminal domain of ligase-like"/>
    <property type="match status" value="1"/>
</dbReference>
<sequence>MPRCRISKEPLLSKHRPDGDHAATRAHWLTALRGMTRDQLLPPGGATVPAPAPERVPPPVAAALRRIGGDDPVGLHLLLLAATRLAMASFGAGEDLAVVCPVPSSSGPGELILRTRLEPETRVSDFLGRLHSDLVAAAGFPLRDRAALVTRLDAVGHAESSAVRQLAVSWQGAHPSPGPACPADVSVRGRSEAGGGLEVRVTGPDGRVPASVAALARCTVAALAAIVADPHQRAGGLDALGPDQRAELERWSGLPLLDAFAPRTLVDLVDASAVRHPERVAVVDEGTRWTHGDLMRRSRHAAAFLAEEHGVGRGDRIALLLPRGAELVLAVLAVLRAGAAYVPIDPKHPEERIRRLLRRSGARIVIGAAPADQGLPTVTAHELRTVSRNPAPEGPRPDPVRPDPVRPGDEAVVFFTSGSTGLPRPIALRHDQIRHKAVSSAALVGIDEDTRCALLSAISSDATTYQIFVTLGAGGTLVAVGAPDELDPVTFWERIRSRRVTMVNCVPSLLSAMLDVLPENAGLPLRHVFLGGDTVPRGLLPRTRGRLRVDTFANLYGPSEATIECTTFLSGGDRAAALDAVPIGRPSPGFGVLVLTPWNTMAPVGVPGEMYVAGPGVADGYLDEPEATAARFVRCPLPGVGRVFRTGDLARWNSDGTLDFLGRADDQIQVHGNRVEPGEVEQALVEVDGVREAVVLARPGPRGDLTLAAWYTAESAVAPEAVRAHMAAVLPPHMVPRAYRQTARLPRTPHGKIDRAALLAAPEPEAAASWVPTDEASHAVTAAWEKVFGRPPRSAGEDFFEIGGHSLTAAQLVGALCAGSPAHELAVRQVFAARTPGALTTALRQSLERDRDEPTDELTDQPVDEPAGPRERWRAATNAQRRMWLLESLDEGEVRTYNMVETYALNRPLEQDALEAAVQYLVARHEALRTVFVLPEGDGESDGELRQVVLEPSELLVRPFVESVEPHAYDATLLRCRADEARWRFDLASGPLFRMRYLSCAGRPPVLLFNIHHAVNDGWSYTVLVRDLMTAAAAFERGEKPRLPRSTGYLAHSRALERRLTGAPGEKHARFWRDALAGLPPTAALPVDHPPGRHRGNAGGLARIGLGERLTGDVRALSVRSGATAFMVYVAAVRVLLHRLGGAADLPLGTVVAGRGAAGTADEVGLFVNTVVLRTPLAPDGSFADLLEAVRRTALDVQEHEEYPFDRVVDDLGIRREHGRNPLFDVLVETVLSGTISADAGGTGLTARHLRAAPEVCDFDLTFGFLIPEGDSGDPAEVWVGYRDDLFTARSAARFGEQLRELLQELVRDPHAPLAQAATAARPIPAPAPPSVVPEHLPRPAGDIAPTGDTPLLGPVAELWSEVFGHPVTDPDAGLFELGGHSLTAARIVAMARSVFGVEVPLRAAFEHQTVREFAAFVARQPAIDGHGEPRAAAARPKDAVPAMRSPATSAQRRIWLATRSGPPTAFNVSAALLLPYVLEPGPLGEAVRAVIERHESLRTRFRHADGELFQEVVPAGSVPLPLVSVELPADTGPDDPAVATVAMDAREVVFDPEHGPLFQIRHLRGVRGGDVLVVTAHHLIWDGASLDVFARDLLEACAQTGTGPPRLPTASAGLREWAAAEDAWLDSVSAEPSLAYWRARLAPPLPLLDLSGTPDRPAKRSPVAGVVRRRLDPEVSAAVRSCAAACDASTFMAVVAAFTAVLRRSSGARDLLLGFPISPVERPTVVGCFVDELPLRLEPAPDLTRRGLLSQVRDRAPGGVRTRASAVGPPGPGAATATAPGTAALLRRRGELGGNAAGTGRRRGRPGVPHPRVPPAHPAGHRGPAPVRPGGGRPAAAGTLLRPGALRPGPGRSARRRGGRRTGRPAHHARAAAVAASGPGRGHARAARGHRHHHHLGDHQL</sequence>
<dbReference type="GO" id="GO:0047527">
    <property type="term" value="F:2,3-dihydroxybenzoate-serine ligase activity"/>
    <property type="evidence" value="ECO:0007669"/>
    <property type="project" value="TreeGrafter"/>
</dbReference>
<dbReference type="GO" id="GO:0009366">
    <property type="term" value="C:enterobactin synthetase complex"/>
    <property type="evidence" value="ECO:0007669"/>
    <property type="project" value="TreeGrafter"/>
</dbReference>
<dbReference type="Gene3D" id="3.30.559.10">
    <property type="entry name" value="Chloramphenicol acetyltransferase-like domain"/>
    <property type="match status" value="2"/>
</dbReference>
<dbReference type="InterPro" id="IPR023213">
    <property type="entry name" value="CAT-like_dom_sf"/>
</dbReference>
<dbReference type="InterPro" id="IPR000873">
    <property type="entry name" value="AMP-dep_synth/lig_dom"/>
</dbReference>
<dbReference type="GO" id="GO:0009239">
    <property type="term" value="P:enterobactin biosynthetic process"/>
    <property type="evidence" value="ECO:0007669"/>
    <property type="project" value="TreeGrafter"/>
</dbReference>
<dbReference type="Gene3D" id="1.10.1200.10">
    <property type="entry name" value="ACP-like"/>
    <property type="match status" value="1"/>
</dbReference>
<feature type="region of interest" description="Disordered" evidence="4">
    <location>
        <begin position="845"/>
        <end position="872"/>
    </location>
</feature>
<feature type="compositionally biased region" description="Low complexity" evidence="4">
    <location>
        <begin position="1835"/>
        <end position="1853"/>
    </location>
</feature>
<feature type="compositionally biased region" description="Basic residues" evidence="4">
    <location>
        <begin position="1883"/>
        <end position="1902"/>
    </location>
</feature>
<dbReference type="InterPro" id="IPR045851">
    <property type="entry name" value="AMP-bd_C_sf"/>
</dbReference>
<evidence type="ECO:0000313" key="6">
    <source>
        <dbReference type="EMBL" id="EFL28780.1"/>
    </source>
</evidence>
<dbReference type="GO" id="GO:0043041">
    <property type="term" value="P:amino acid activation for nonribosomal peptide biosynthetic process"/>
    <property type="evidence" value="ECO:0007669"/>
    <property type="project" value="TreeGrafter"/>
</dbReference>
<dbReference type="SMART" id="SM00823">
    <property type="entry name" value="PKS_PP"/>
    <property type="match status" value="2"/>
</dbReference>
<dbReference type="InterPro" id="IPR006162">
    <property type="entry name" value="Ppantetheine_attach_site"/>
</dbReference>
<feature type="region of interest" description="Disordered" evidence="4">
    <location>
        <begin position="1794"/>
        <end position="1902"/>
    </location>
</feature>
<dbReference type="SUPFAM" id="SSF47336">
    <property type="entry name" value="ACP-like"/>
    <property type="match status" value="2"/>
</dbReference>
<keyword evidence="7" id="KW-1185">Reference proteome</keyword>
<dbReference type="GO" id="GO:0008610">
    <property type="term" value="P:lipid biosynthetic process"/>
    <property type="evidence" value="ECO:0007669"/>
    <property type="project" value="UniProtKB-ARBA"/>
</dbReference>
<dbReference type="InterPro" id="IPR025110">
    <property type="entry name" value="AMP-bd_C"/>
</dbReference>
<comment type="cofactor">
    <cofactor evidence="1">
        <name>pantetheine 4'-phosphate</name>
        <dbReference type="ChEBI" id="CHEBI:47942"/>
    </cofactor>
</comment>
<evidence type="ECO:0000256" key="2">
    <source>
        <dbReference type="ARBA" id="ARBA00022450"/>
    </source>
</evidence>
<keyword evidence="2" id="KW-0596">Phosphopantetheine</keyword>
<evidence type="ECO:0000259" key="5">
    <source>
        <dbReference type="PROSITE" id="PS50075"/>
    </source>
</evidence>
<dbReference type="PROSITE" id="PS00012">
    <property type="entry name" value="PHOSPHOPANTETHEINE"/>
    <property type="match status" value="2"/>
</dbReference>
<dbReference type="PROSITE" id="PS50075">
    <property type="entry name" value="CARRIER"/>
    <property type="match status" value="2"/>
</dbReference>
<dbReference type="SUPFAM" id="SSF52777">
    <property type="entry name" value="CoA-dependent acyltransferases"/>
    <property type="match status" value="5"/>
</dbReference>
<dbReference type="PANTHER" id="PTHR45527:SF1">
    <property type="entry name" value="FATTY ACID SYNTHASE"/>
    <property type="match status" value="1"/>
</dbReference>
<dbReference type="Gene3D" id="3.40.50.1820">
    <property type="entry name" value="alpha/beta hydrolase"/>
    <property type="match status" value="1"/>
</dbReference>
<protein>
    <submittedName>
        <fullName evidence="6">Non-ribosomal peptide synthetase</fullName>
    </submittedName>
</protein>
<dbReference type="PANTHER" id="PTHR45527">
    <property type="entry name" value="NONRIBOSOMAL PEPTIDE SYNTHETASE"/>
    <property type="match status" value="1"/>
</dbReference>
<dbReference type="PROSITE" id="PS00455">
    <property type="entry name" value="AMP_BINDING"/>
    <property type="match status" value="1"/>
</dbReference>
<dbReference type="InterPro" id="IPR036736">
    <property type="entry name" value="ACP-like_sf"/>
</dbReference>
<dbReference type="Gene3D" id="3.30.300.30">
    <property type="match status" value="1"/>
</dbReference>
<feature type="domain" description="Carrier" evidence="5">
    <location>
        <begin position="771"/>
        <end position="847"/>
    </location>
</feature>
<dbReference type="Pfam" id="PF13193">
    <property type="entry name" value="AMP-binding_C"/>
    <property type="match status" value="1"/>
</dbReference>
<dbReference type="InterPro" id="IPR001242">
    <property type="entry name" value="Condensation_dom"/>
</dbReference>
<keyword evidence="3" id="KW-0597">Phosphoprotein</keyword>
<feature type="region of interest" description="Disordered" evidence="4">
    <location>
        <begin position="1427"/>
        <end position="1447"/>
    </location>
</feature>
<dbReference type="EMBL" id="GG657754">
    <property type="protein sequence ID" value="EFL28780.1"/>
    <property type="molecule type" value="Genomic_DNA"/>
</dbReference>
<evidence type="ECO:0000256" key="4">
    <source>
        <dbReference type="SAM" id="MobiDB-lite"/>
    </source>
</evidence>
<feature type="compositionally biased region" description="Low complexity" evidence="4">
    <location>
        <begin position="1431"/>
        <end position="1443"/>
    </location>
</feature>
<feature type="region of interest" description="Disordered" evidence="4">
    <location>
        <begin position="1755"/>
        <end position="1779"/>
    </location>
</feature>
<dbReference type="HOGENOM" id="CLU_235792_0_0_11"/>
<reference evidence="6 7" key="1">
    <citation type="submission" date="2009-02" db="EMBL/GenBank/DDBJ databases">
        <title>Annotation of Streptomyces hygroscopicus strain ATCC 53653.</title>
        <authorList>
            <consortium name="The Broad Institute Genome Sequencing Platform"/>
            <consortium name="Broad Institute Microbial Sequencing Center"/>
            <person name="Fischbach M."/>
            <person name="Godfrey P."/>
            <person name="Ward D."/>
            <person name="Young S."/>
            <person name="Zeng Q."/>
            <person name="Koehrsen M."/>
            <person name="Alvarado L."/>
            <person name="Berlin A.M."/>
            <person name="Bochicchio J."/>
            <person name="Borenstein D."/>
            <person name="Chapman S.B."/>
            <person name="Chen Z."/>
            <person name="Engels R."/>
            <person name="Freedman E."/>
            <person name="Gellesch M."/>
            <person name="Goldberg J."/>
            <person name="Griggs A."/>
            <person name="Gujja S."/>
            <person name="Heilman E.R."/>
            <person name="Heiman D.I."/>
            <person name="Hepburn T.A."/>
            <person name="Howarth C."/>
            <person name="Jen D."/>
            <person name="Larson L."/>
            <person name="Lewis B."/>
            <person name="Mehta T."/>
            <person name="Park D."/>
            <person name="Pearson M."/>
            <person name="Richards J."/>
            <person name="Roberts A."/>
            <person name="Saif S."/>
            <person name="Shea T.D."/>
            <person name="Shenoy N."/>
            <person name="Sisk P."/>
            <person name="Stolte C."/>
            <person name="Sykes S.N."/>
            <person name="Thomson T."/>
            <person name="Walk T."/>
            <person name="White J."/>
            <person name="Yandava C."/>
            <person name="Straight P."/>
            <person name="Clardy J."/>
            <person name="Hung D."/>
            <person name="Kolter R."/>
            <person name="Mekalanos J."/>
            <person name="Walker S."/>
            <person name="Walsh C.T."/>
            <person name="Wieland-Brown L.C."/>
            <person name="Haas B."/>
            <person name="Nusbaum C."/>
            <person name="Birren B."/>
        </authorList>
    </citation>
    <scope>NUCLEOTIDE SEQUENCE [LARGE SCALE GENOMIC DNA]</scope>
    <source>
        <strain evidence="6 7">ATCC 53653</strain>
    </source>
</reference>
<dbReference type="InterPro" id="IPR020845">
    <property type="entry name" value="AMP-binding_CS"/>
</dbReference>